<dbReference type="Proteomes" id="UP000214880">
    <property type="component" value="Unassembled WGS sequence"/>
</dbReference>
<sequence length="394" mass="46588">MKNYYINIQTARKYLLLKHNLLSDYVFNEDEESIIKCIRNLHCIQYDPIDICGKNANLVLNARCANYSTDRLASLLYKQHVLMDYWDKNMSIILTDDWPYFKKIQYRAEEICQSMHDISDVLAMFEEKQAIKTSIIIAYILQKLGSLKNARLYLHYLWVSGKISIVARKNEAKYYSLTRNTVPENIINLPDPFRDFREYYKWQLLRRIKSVGMLRNRNSDAFLGISNFSASIRNTAIKTLFSENKLVECNISNSSEYLYISITDEEILQKAISNEYYEPRIEFLGPLDNLLWDRKLIKMIFDFDYKWEIYIPKDKRIYSPYTIPIIYNDCFAGRMGVMKSKDKAVLILDHFWPEKEKYKSILDSSQFIKRFKQFAAFNGCTEFKIKPSGVSAML</sequence>
<evidence type="ECO:0008006" key="3">
    <source>
        <dbReference type="Google" id="ProtNLM"/>
    </source>
</evidence>
<keyword evidence="2" id="KW-1185">Reference proteome</keyword>
<gene>
    <name evidence="1" type="ORF">SAMN04488502_101393</name>
</gene>
<accession>A0A1G9LLL2</accession>
<reference evidence="1 2" key="1">
    <citation type="submission" date="2016-10" db="EMBL/GenBank/DDBJ databases">
        <authorList>
            <person name="de Groot N.N."/>
        </authorList>
    </citation>
    <scope>NUCLEOTIDE SEQUENCE [LARGE SCALE GENOMIC DNA]</scope>
    <source>
        <strain evidence="1 2">DSM 1736</strain>
    </source>
</reference>
<organism evidence="1 2">
    <name type="scientific">Dendrosporobacter quercicolus</name>
    <dbReference type="NCBI Taxonomy" id="146817"/>
    <lineage>
        <taxon>Bacteria</taxon>
        <taxon>Bacillati</taxon>
        <taxon>Bacillota</taxon>
        <taxon>Negativicutes</taxon>
        <taxon>Selenomonadales</taxon>
        <taxon>Sporomusaceae</taxon>
        <taxon>Dendrosporobacter</taxon>
    </lineage>
</organism>
<dbReference type="OrthoDB" id="9787207at2"/>
<dbReference type="EMBL" id="FNHB01000001">
    <property type="protein sequence ID" value="SDL62889.1"/>
    <property type="molecule type" value="Genomic_DNA"/>
</dbReference>
<dbReference type="Pfam" id="PF06224">
    <property type="entry name" value="AlkZ-like"/>
    <property type="match status" value="1"/>
</dbReference>
<proteinExistence type="predicted"/>
<dbReference type="STRING" id="146817.SAMN04488502_101393"/>
<dbReference type="RefSeq" id="WP_092067752.1">
    <property type="nucleotide sequence ID" value="NZ_FNHB01000001.1"/>
</dbReference>
<name>A0A1G9LLL2_9FIRM</name>
<dbReference type="InterPro" id="IPR009351">
    <property type="entry name" value="AlkZ-like"/>
</dbReference>
<evidence type="ECO:0000313" key="1">
    <source>
        <dbReference type="EMBL" id="SDL62889.1"/>
    </source>
</evidence>
<dbReference type="PANTHER" id="PTHR30528">
    <property type="entry name" value="CYTOPLASMIC PROTEIN"/>
    <property type="match status" value="1"/>
</dbReference>
<dbReference type="AlphaFoldDB" id="A0A1G9LLL2"/>
<dbReference type="PANTHER" id="PTHR30528:SF0">
    <property type="entry name" value="CYTOPLASMIC PROTEIN"/>
    <property type="match status" value="1"/>
</dbReference>
<protein>
    <recommendedName>
        <fullName evidence="3">Winged helix DNA-binding domain-containing protein</fullName>
    </recommendedName>
</protein>
<evidence type="ECO:0000313" key="2">
    <source>
        <dbReference type="Proteomes" id="UP000214880"/>
    </source>
</evidence>